<dbReference type="OrthoDB" id="2690194at2759"/>
<reference evidence="1 2" key="1">
    <citation type="submission" date="2014-04" db="EMBL/GenBank/DDBJ databases">
        <authorList>
            <consortium name="DOE Joint Genome Institute"/>
            <person name="Kuo A."/>
            <person name="Kohler A."/>
            <person name="Nagy L.G."/>
            <person name="Floudas D."/>
            <person name="Copeland A."/>
            <person name="Barry K.W."/>
            <person name="Cichocki N."/>
            <person name="Veneault-Fourrey C."/>
            <person name="LaButti K."/>
            <person name="Lindquist E.A."/>
            <person name="Lipzen A."/>
            <person name="Lundell T."/>
            <person name="Morin E."/>
            <person name="Murat C."/>
            <person name="Sun H."/>
            <person name="Tunlid A."/>
            <person name="Henrissat B."/>
            <person name="Grigoriev I.V."/>
            <person name="Hibbett D.S."/>
            <person name="Martin F."/>
            <person name="Nordberg H.P."/>
            <person name="Cantor M.N."/>
            <person name="Hua S.X."/>
        </authorList>
    </citation>
    <scope>NUCLEOTIDE SEQUENCE [LARGE SCALE GENOMIC DNA]</scope>
    <source>
        <strain evidence="1 2">Foug A</strain>
    </source>
</reference>
<accession>A0A0C3AAI0</accession>
<sequence length="147" mass="17289">MAGELIMIGPARPMRHAPHHNLESIFYVLLGISVFYDEPYKPKTEDELSECFDIYFNTHHPSLQKIFMIQSELGWLSSICKHFSDYFKPLHPLFDILHEKIVLPMTYVDGSFRLCEANPITHDEMVKYLIDMLYNLPDEAWVTKERP</sequence>
<protein>
    <submittedName>
        <fullName evidence="1">Uncharacterized protein</fullName>
    </submittedName>
</protein>
<evidence type="ECO:0000313" key="2">
    <source>
        <dbReference type="Proteomes" id="UP000053989"/>
    </source>
</evidence>
<dbReference type="HOGENOM" id="CLU_115048_0_0_1"/>
<dbReference type="AlphaFoldDB" id="A0A0C3AAI0"/>
<evidence type="ECO:0000313" key="1">
    <source>
        <dbReference type="EMBL" id="KIM61922.1"/>
    </source>
</evidence>
<dbReference type="Proteomes" id="UP000053989">
    <property type="component" value="Unassembled WGS sequence"/>
</dbReference>
<feature type="non-terminal residue" evidence="1">
    <location>
        <position position="147"/>
    </location>
</feature>
<dbReference type="InParanoid" id="A0A0C3AAI0"/>
<reference evidence="2" key="2">
    <citation type="submission" date="2015-01" db="EMBL/GenBank/DDBJ databases">
        <title>Evolutionary Origins and Diversification of the Mycorrhizal Mutualists.</title>
        <authorList>
            <consortium name="DOE Joint Genome Institute"/>
            <consortium name="Mycorrhizal Genomics Consortium"/>
            <person name="Kohler A."/>
            <person name="Kuo A."/>
            <person name="Nagy L.G."/>
            <person name="Floudas D."/>
            <person name="Copeland A."/>
            <person name="Barry K.W."/>
            <person name="Cichocki N."/>
            <person name="Veneault-Fourrey C."/>
            <person name="LaButti K."/>
            <person name="Lindquist E.A."/>
            <person name="Lipzen A."/>
            <person name="Lundell T."/>
            <person name="Morin E."/>
            <person name="Murat C."/>
            <person name="Riley R."/>
            <person name="Ohm R."/>
            <person name="Sun H."/>
            <person name="Tunlid A."/>
            <person name="Henrissat B."/>
            <person name="Grigoriev I.V."/>
            <person name="Hibbett D.S."/>
            <person name="Martin F."/>
        </authorList>
    </citation>
    <scope>NUCLEOTIDE SEQUENCE [LARGE SCALE GENOMIC DNA]</scope>
    <source>
        <strain evidence="2">Foug A</strain>
    </source>
</reference>
<proteinExistence type="predicted"/>
<gene>
    <name evidence="1" type="ORF">SCLCIDRAFT_72767</name>
</gene>
<name>A0A0C3AAI0_9AGAM</name>
<keyword evidence="2" id="KW-1185">Reference proteome</keyword>
<organism evidence="1 2">
    <name type="scientific">Scleroderma citrinum Foug A</name>
    <dbReference type="NCBI Taxonomy" id="1036808"/>
    <lineage>
        <taxon>Eukaryota</taxon>
        <taxon>Fungi</taxon>
        <taxon>Dikarya</taxon>
        <taxon>Basidiomycota</taxon>
        <taxon>Agaricomycotina</taxon>
        <taxon>Agaricomycetes</taxon>
        <taxon>Agaricomycetidae</taxon>
        <taxon>Boletales</taxon>
        <taxon>Sclerodermatineae</taxon>
        <taxon>Sclerodermataceae</taxon>
        <taxon>Scleroderma</taxon>
    </lineage>
</organism>
<dbReference type="EMBL" id="KN822046">
    <property type="protein sequence ID" value="KIM61922.1"/>
    <property type="molecule type" value="Genomic_DNA"/>
</dbReference>